<feature type="compositionally biased region" description="Basic and acidic residues" evidence="1">
    <location>
        <begin position="11"/>
        <end position="22"/>
    </location>
</feature>
<organism evidence="2 3">
    <name type="scientific">Rhododendron griersonianum</name>
    <dbReference type="NCBI Taxonomy" id="479676"/>
    <lineage>
        <taxon>Eukaryota</taxon>
        <taxon>Viridiplantae</taxon>
        <taxon>Streptophyta</taxon>
        <taxon>Embryophyta</taxon>
        <taxon>Tracheophyta</taxon>
        <taxon>Spermatophyta</taxon>
        <taxon>Magnoliopsida</taxon>
        <taxon>eudicotyledons</taxon>
        <taxon>Gunneridae</taxon>
        <taxon>Pentapetalae</taxon>
        <taxon>asterids</taxon>
        <taxon>Ericales</taxon>
        <taxon>Ericaceae</taxon>
        <taxon>Ericoideae</taxon>
        <taxon>Rhodoreae</taxon>
        <taxon>Rhododendron</taxon>
    </lineage>
</organism>
<reference evidence="2" key="1">
    <citation type="submission" date="2020-08" db="EMBL/GenBank/DDBJ databases">
        <title>Plant Genome Project.</title>
        <authorList>
            <person name="Zhang R.-G."/>
        </authorList>
    </citation>
    <scope>NUCLEOTIDE SEQUENCE</scope>
    <source>
        <strain evidence="2">WSP0</strain>
        <tissue evidence="2">Leaf</tissue>
    </source>
</reference>
<dbReference type="Proteomes" id="UP000823749">
    <property type="component" value="Chromosome 5"/>
</dbReference>
<name>A0AAV6K8F9_9ERIC</name>
<proteinExistence type="predicted"/>
<keyword evidence="3" id="KW-1185">Reference proteome</keyword>
<evidence type="ECO:0000313" key="3">
    <source>
        <dbReference type="Proteomes" id="UP000823749"/>
    </source>
</evidence>
<protein>
    <submittedName>
        <fullName evidence="2">Uncharacterized protein</fullName>
    </submittedName>
</protein>
<comment type="caution">
    <text evidence="2">The sequence shown here is derived from an EMBL/GenBank/DDBJ whole genome shotgun (WGS) entry which is preliminary data.</text>
</comment>
<evidence type="ECO:0000313" key="2">
    <source>
        <dbReference type="EMBL" id="KAG5548627.1"/>
    </source>
</evidence>
<evidence type="ECO:0000256" key="1">
    <source>
        <dbReference type="SAM" id="MobiDB-lite"/>
    </source>
</evidence>
<feature type="compositionally biased region" description="Polar residues" evidence="1">
    <location>
        <begin position="1"/>
        <end position="10"/>
    </location>
</feature>
<sequence length="80" mass="9096">MTLPPQSLSQDKIDTNEKEKVWSGDNEEEEEETPSGSLKKECDDIGTNEDGKEAIENFEDRVEEPNVGMIFDPPNEAYLY</sequence>
<gene>
    <name evidence="2" type="ORF">RHGRI_014095</name>
</gene>
<dbReference type="EMBL" id="JACTNZ010000005">
    <property type="protein sequence ID" value="KAG5548627.1"/>
    <property type="molecule type" value="Genomic_DNA"/>
</dbReference>
<feature type="compositionally biased region" description="Basic and acidic residues" evidence="1">
    <location>
        <begin position="38"/>
        <end position="49"/>
    </location>
</feature>
<dbReference type="AlphaFoldDB" id="A0AAV6K8F9"/>
<feature type="region of interest" description="Disordered" evidence="1">
    <location>
        <begin position="1"/>
        <end position="49"/>
    </location>
</feature>
<accession>A0AAV6K8F9</accession>